<accession>A0A6H2A589</accession>
<gene>
    <name evidence="3" type="ORF">MM415A03021_0013</name>
    <name evidence="2" type="ORF">MM415B00319_0020</name>
    <name evidence="1" type="ORF">TM448A05660_0004</name>
</gene>
<name>A0A6H2A589_9ZZZZ</name>
<proteinExistence type="predicted"/>
<sequence>MKKIILEIDKEVIRKVENFLMCKRITRNLSGEDDALLIILITALEKNLERVQINKSVFTSILNILLKGEL</sequence>
<dbReference type="EMBL" id="MT141563">
    <property type="protein sequence ID" value="QJA66890.1"/>
    <property type="molecule type" value="Genomic_DNA"/>
</dbReference>
<dbReference type="EMBL" id="MT144535">
    <property type="protein sequence ID" value="QJA54757.1"/>
    <property type="molecule type" value="Genomic_DNA"/>
</dbReference>
<evidence type="ECO:0000313" key="2">
    <source>
        <dbReference type="EMBL" id="QJA66890.1"/>
    </source>
</evidence>
<protein>
    <submittedName>
        <fullName evidence="1">Uncharacterized protein</fullName>
    </submittedName>
</protein>
<evidence type="ECO:0000313" key="1">
    <source>
        <dbReference type="EMBL" id="QJA54757.1"/>
    </source>
</evidence>
<dbReference type="EMBL" id="MT141904">
    <property type="protein sequence ID" value="QJA71849.1"/>
    <property type="molecule type" value="Genomic_DNA"/>
</dbReference>
<reference evidence="1" key="1">
    <citation type="submission" date="2020-03" db="EMBL/GenBank/DDBJ databases">
        <title>The deep terrestrial virosphere.</title>
        <authorList>
            <person name="Holmfeldt K."/>
            <person name="Nilsson E."/>
            <person name="Simone D."/>
            <person name="Lopez-Fernandez M."/>
            <person name="Wu X."/>
            <person name="de Brujin I."/>
            <person name="Lundin D."/>
            <person name="Andersson A."/>
            <person name="Bertilsson S."/>
            <person name="Dopson M."/>
        </authorList>
    </citation>
    <scope>NUCLEOTIDE SEQUENCE</scope>
    <source>
        <strain evidence="3">MM415A03021</strain>
        <strain evidence="2">MM415B00319</strain>
        <strain evidence="1">TM448A05660</strain>
    </source>
</reference>
<evidence type="ECO:0000313" key="3">
    <source>
        <dbReference type="EMBL" id="QJA71849.1"/>
    </source>
</evidence>
<dbReference type="AlphaFoldDB" id="A0A6H2A589"/>
<organism evidence="1">
    <name type="scientific">viral metagenome</name>
    <dbReference type="NCBI Taxonomy" id="1070528"/>
    <lineage>
        <taxon>unclassified sequences</taxon>
        <taxon>metagenomes</taxon>
        <taxon>organismal metagenomes</taxon>
    </lineage>
</organism>